<keyword evidence="3" id="KW-0804">Transcription</keyword>
<evidence type="ECO:0000313" key="6">
    <source>
        <dbReference type="Proteomes" id="UP000265341"/>
    </source>
</evidence>
<organism evidence="5 6">
    <name type="scientific">Calidithermus roseus</name>
    <dbReference type="NCBI Taxonomy" id="1644118"/>
    <lineage>
        <taxon>Bacteria</taxon>
        <taxon>Thermotogati</taxon>
        <taxon>Deinococcota</taxon>
        <taxon>Deinococci</taxon>
        <taxon>Thermales</taxon>
        <taxon>Thermaceae</taxon>
        <taxon>Calidithermus</taxon>
    </lineage>
</organism>
<evidence type="ECO:0000256" key="3">
    <source>
        <dbReference type="ARBA" id="ARBA00023163"/>
    </source>
</evidence>
<proteinExistence type="predicted"/>
<keyword evidence="2" id="KW-0238">DNA-binding</keyword>
<comment type="caution">
    <text evidence="5">The sequence shown here is derived from an EMBL/GenBank/DDBJ whole genome shotgun (WGS) entry which is preliminary data.</text>
</comment>
<dbReference type="AlphaFoldDB" id="A0A399EVJ5"/>
<dbReference type="Proteomes" id="UP000265341">
    <property type="component" value="Unassembled WGS sequence"/>
</dbReference>
<reference evidence="5 6" key="1">
    <citation type="submission" date="2018-08" db="EMBL/GenBank/DDBJ databases">
        <title>Meiothermus roseus NBRC 110900 genome sequencing project.</title>
        <authorList>
            <person name="Da Costa M.S."/>
            <person name="Albuquerque L."/>
            <person name="Raposo P."/>
            <person name="Froufe H.J.C."/>
            <person name="Barroso C.S."/>
            <person name="Egas C."/>
        </authorList>
    </citation>
    <scope>NUCLEOTIDE SEQUENCE [LARGE SCALE GENOMIC DNA]</scope>
    <source>
        <strain evidence="5 6">NBRC 110900</strain>
    </source>
</reference>
<evidence type="ECO:0000256" key="1">
    <source>
        <dbReference type="ARBA" id="ARBA00023015"/>
    </source>
</evidence>
<dbReference type="InterPro" id="IPR036390">
    <property type="entry name" value="WH_DNA-bd_sf"/>
</dbReference>
<dbReference type="CDD" id="cd00090">
    <property type="entry name" value="HTH_ARSR"/>
    <property type="match status" value="1"/>
</dbReference>
<dbReference type="PANTHER" id="PTHR43132:SF2">
    <property type="entry name" value="ARSENICAL RESISTANCE OPERON REPRESSOR ARSR-RELATED"/>
    <property type="match status" value="1"/>
</dbReference>
<keyword evidence="1" id="KW-0805">Transcription regulation</keyword>
<accession>A0A399EVJ5</accession>
<protein>
    <submittedName>
        <fullName evidence="5">Putative HTH-type transcriptional regulator</fullName>
    </submittedName>
</protein>
<keyword evidence="6" id="KW-1185">Reference proteome</keyword>
<dbReference type="RefSeq" id="WP_119276142.1">
    <property type="nucleotide sequence ID" value="NZ_QWLA01000009.1"/>
</dbReference>
<dbReference type="InterPro" id="IPR011991">
    <property type="entry name" value="ArsR-like_HTH"/>
</dbReference>
<evidence type="ECO:0000259" key="4">
    <source>
        <dbReference type="PROSITE" id="PS50987"/>
    </source>
</evidence>
<dbReference type="NCBIfam" id="NF033788">
    <property type="entry name" value="HTH_metalloreg"/>
    <property type="match status" value="1"/>
</dbReference>
<feature type="domain" description="HTH arsR-type" evidence="4">
    <location>
        <begin position="1"/>
        <end position="95"/>
    </location>
</feature>
<dbReference type="GO" id="GO:0003700">
    <property type="term" value="F:DNA-binding transcription factor activity"/>
    <property type="evidence" value="ECO:0007669"/>
    <property type="project" value="InterPro"/>
</dbReference>
<dbReference type="OrthoDB" id="9798835at2"/>
<evidence type="ECO:0000313" key="5">
    <source>
        <dbReference type="EMBL" id="RIH88574.1"/>
    </source>
</evidence>
<dbReference type="GO" id="GO:0003677">
    <property type="term" value="F:DNA binding"/>
    <property type="evidence" value="ECO:0007669"/>
    <property type="project" value="UniProtKB-KW"/>
</dbReference>
<sequence length="112" mass="12570">MESALHRFKAEFFKALGHPVRLAILDALREGEKSVGRLAEELGLEQPSVSQQLGILRQRGFVEARKEGTSVHYRAADPDVYTFLDLGRAIFERQLKTQSDLLSELQETSSPS</sequence>
<dbReference type="SMART" id="SM00418">
    <property type="entry name" value="HTH_ARSR"/>
    <property type="match status" value="1"/>
</dbReference>
<evidence type="ECO:0000256" key="2">
    <source>
        <dbReference type="ARBA" id="ARBA00023125"/>
    </source>
</evidence>
<dbReference type="EMBL" id="QWLA01000009">
    <property type="protein sequence ID" value="RIH88574.1"/>
    <property type="molecule type" value="Genomic_DNA"/>
</dbReference>
<gene>
    <name evidence="5" type="ORF">Mrose_00806</name>
</gene>
<dbReference type="PROSITE" id="PS50987">
    <property type="entry name" value="HTH_ARSR_2"/>
    <property type="match status" value="1"/>
</dbReference>
<dbReference type="PANTHER" id="PTHR43132">
    <property type="entry name" value="ARSENICAL RESISTANCE OPERON REPRESSOR ARSR-RELATED"/>
    <property type="match status" value="1"/>
</dbReference>
<dbReference type="PRINTS" id="PR00778">
    <property type="entry name" value="HTHARSR"/>
</dbReference>
<dbReference type="Gene3D" id="1.10.10.10">
    <property type="entry name" value="Winged helix-like DNA-binding domain superfamily/Winged helix DNA-binding domain"/>
    <property type="match status" value="1"/>
</dbReference>
<dbReference type="SUPFAM" id="SSF46785">
    <property type="entry name" value="Winged helix' DNA-binding domain"/>
    <property type="match status" value="1"/>
</dbReference>
<dbReference type="InterPro" id="IPR051011">
    <property type="entry name" value="Metal_resp_trans_reg"/>
</dbReference>
<dbReference type="InterPro" id="IPR036388">
    <property type="entry name" value="WH-like_DNA-bd_sf"/>
</dbReference>
<dbReference type="Pfam" id="PF01022">
    <property type="entry name" value="HTH_5"/>
    <property type="match status" value="1"/>
</dbReference>
<dbReference type="InterPro" id="IPR001845">
    <property type="entry name" value="HTH_ArsR_DNA-bd_dom"/>
</dbReference>
<name>A0A399EVJ5_9DEIN</name>